<gene>
    <name evidence="1" type="ORF">H8R92_05285</name>
</gene>
<evidence type="ECO:0000313" key="1">
    <source>
        <dbReference type="EMBL" id="MBC5639852.1"/>
    </source>
</evidence>
<accession>A0A8I0DNV1</accession>
<reference evidence="1" key="1">
    <citation type="submission" date="2020-08" db="EMBL/GenBank/DDBJ databases">
        <title>Genome public.</title>
        <authorList>
            <person name="Liu C."/>
            <person name="Sun Q."/>
        </authorList>
    </citation>
    <scope>NUCLEOTIDE SEQUENCE</scope>
    <source>
        <strain evidence="1">NSJ-42</strain>
    </source>
</reference>
<organism evidence="1 2">
    <name type="scientific">Clostridium lentum</name>
    <dbReference type="NCBI Taxonomy" id="2763037"/>
    <lineage>
        <taxon>Bacteria</taxon>
        <taxon>Bacillati</taxon>
        <taxon>Bacillota</taxon>
        <taxon>Clostridia</taxon>
        <taxon>Eubacteriales</taxon>
        <taxon>Clostridiaceae</taxon>
        <taxon>Clostridium</taxon>
    </lineage>
</organism>
<evidence type="ECO:0000313" key="2">
    <source>
        <dbReference type="Proteomes" id="UP000662088"/>
    </source>
</evidence>
<name>A0A8I0DNV1_9CLOT</name>
<proteinExistence type="predicted"/>
<comment type="caution">
    <text evidence="1">The sequence shown here is derived from an EMBL/GenBank/DDBJ whole genome shotgun (WGS) entry which is preliminary data.</text>
</comment>
<dbReference type="EMBL" id="JACOOQ010000006">
    <property type="protein sequence ID" value="MBC5639852.1"/>
    <property type="molecule type" value="Genomic_DNA"/>
</dbReference>
<dbReference type="Proteomes" id="UP000662088">
    <property type="component" value="Unassembled WGS sequence"/>
</dbReference>
<sequence>MKYKNNNHDDYRFEYKNDHILVLKYYTQTKKYAPYTSMLSERNMSEETFNKICEDWYTRKIAEEKARAAHKRAS</sequence>
<dbReference type="RefSeq" id="WP_022212158.1">
    <property type="nucleotide sequence ID" value="NZ_JACOOQ010000006.1"/>
</dbReference>
<dbReference type="AlphaFoldDB" id="A0A8I0DNV1"/>
<keyword evidence="2" id="KW-1185">Reference proteome</keyword>
<protein>
    <submittedName>
        <fullName evidence="1">Uncharacterized protein</fullName>
    </submittedName>
</protein>